<dbReference type="STRING" id="1548547.BA177_06095"/>
<keyword evidence="5 7" id="KW-0456">Lyase</keyword>
<keyword evidence="2 7" id="KW-0732">Signal</keyword>
<feature type="domain" description="Solute-binding protein family 3/N-terminal" evidence="9">
    <location>
        <begin position="36"/>
        <end position="260"/>
    </location>
</feature>
<dbReference type="CDD" id="cd13403">
    <property type="entry name" value="MLTF-like"/>
    <property type="match status" value="1"/>
</dbReference>
<evidence type="ECO:0000256" key="8">
    <source>
        <dbReference type="SAM" id="MobiDB-lite"/>
    </source>
</evidence>
<dbReference type="KEGG" id="woc:BA177_06095"/>
<evidence type="ECO:0000313" key="11">
    <source>
        <dbReference type="Proteomes" id="UP000092695"/>
    </source>
</evidence>
<dbReference type="SUPFAM" id="SSF53850">
    <property type="entry name" value="Periplasmic binding protein-like II"/>
    <property type="match status" value="1"/>
</dbReference>
<dbReference type="Gene3D" id="3.40.190.10">
    <property type="entry name" value="Periplasmic binding protein-like II"/>
    <property type="match status" value="2"/>
</dbReference>
<dbReference type="SUPFAM" id="SSF53955">
    <property type="entry name" value="Lysozyme-like"/>
    <property type="match status" value="1"/>
</dbReference>
<protein>
    <recommendedName>
        <fullName evidence="7">Membrane-bound lytic murein transglycosylase F</fullName>
        <ecNumber evidence="7">4.2.2.n1</ecNumber>
    </recommendedName>
    <alternativeName>
        <fullName evidence="7">Murein lyase F</fullName>
    </alternativeName>
</protein>
<dbReference type="HAMAP" id="MF_02016">
    <property type="entry name" value="MltF"/>
    <property type="match status" value="1"/>
</dbReference>
<evidence type="ECO:0000256" key="7">
    <source>
        <dbReference type="HAMAP-Rule" id="MF_02016"/>
    </source>
</evidence>
<keyword evidence="6 7" id="KW-0961">Cell wall biogenesis/degradation</keyword>
<dbReference type="InterPro" id="IPR001638">
    <property type="entry name" value="Solute-binding_3/MltF_N"/>
</dbReference>
<feature type="active site" evidence="7">
    <location>
        <position position="307"/>
    </location>
</feature>
<dbReference type="GO" id="GO:0071555">
    <property type="term" value="P:cell wall organization"/>
    <property type="evidence" value="ECO:0007669"/>
    <property type="project" value="UniProtKB-KW"/>
</dbReference>
<comment type="caution">
    <text evidence="7">Lacks conserved residue(s) required for the propagation of feature annotation.</text>
</comment>
<keyword evidence="11" id="KW-1185">Reference proteome</keyword>
<dbReference type="InterPro" id="IPR023703">
    <property type="entry name" value="MltF"/>
</dbReference>
<keyword evidence="4 7" id="KW-0998">Cell outer membrane</keyword>
<feature type="region of interest" description="Disordered" evidence="8">
    <location>
        <begin position="452"/>
        <end position="484"/>
    </location>
</feature>
<dbReference type="GO" id="GO:0009253">
    <property type="term" value="P:peptidoglycan catabolic process"/>
    <property type="evidence" value="ECO:0007669"/>
    <property type="project" value="TreeGrafter"/>
</dbReference>
<feature type="region of interest" description="LT domain" evidence="7">
    <location>
        <begin position="261"/>
        <end position="484"/>
    </location>
</feature>
<evidence type="ECO:0000256" key="2">
    <source>
        <dbReference type="ARBA" id="ARBA00022729"/>
    </source>
</evidence>
<feature type="compositionally biased region" description="Low complexity" evidence="8">
    <location>
        <begin position="467"/>
        <end position="476"/>
    </location>
</feature>
<dbReference type="EC" id="4.2.2.n1" evidence="7"/>
<dbReference type="GO" id="GO:0008933">
    <property type="term" value="F:peptidoglycan lytic transglycosylase activity"/>
    <property type="evidence" value="ECO:0007669"/>
    <property type="project" value="UniProtKB-UniRule"/>
</dbReference>
<comment type="similarity">
    <text evidence="1">Belongs to the bacterial solute-binding protein 3 family.</text>
</comment>
<dbReference type="CDD" id="cd01009">
    <property type="entry name" value="PBP2_YfhD_N"/>
    <property type="match status" value="1"/>
</dbReference>
<evidence type="ECO:0000256" key="3">
    <source>
        <dbReference type="ARBA" id="ARBA00023136"/>
    </source>
</evidence>
<comment type="similarity">
    <text evidence="7">In the C-terminal section; belongs to the transglycosylase Slt family.</text>
</comment>
<comment type="domain">
    <text evidence="7">The N-terminal domain does not have lytic activity and probably modulates enzymatic activity. The C-terminal domain is the catalytic active domain.</text>
</comment>
<dbReference type="GO" id="GO:0009279">
    <property type="term" value="C:cell outer membrane"/>
    <property type="evidence" value="ECO:0007669"/>
    <property type="project" value="UniProtKB-SubCell"/>
</dbReference>
<dbReference type="SMART" id="SM00062">
    <property type="entry name" value="PBPb"/>
    <property type="match status" value="1"/>
</dbReference>
<dbReference type="InterPro" id="IPR023346">
    <property type="entry name" value="Lysozyme-like_dom_sf"/>
</dbReference>
<dbReference type="InterPro" id="IPR008258">
    <property type="entry name" value="Transglycosylase_SLT_dom_1"/>
</dbReference>
<dbReference type="GO" id="GO:0016998">
    <property type="term" value="P:cell wall macromolecule catabolic process"/>
    <property type="evidence" value="ECO:0007669"/>
    <property type="project" value="UniProtKB-UniRule"/>
</dbReference>
<evidence type="ECO:0000256" key="1">
    <source>
        <dbReference type="ARBA" id="ARBA00010333"/>
    </source>
</evidence>
<dbReference type="Pfam" id="PF01464">
    <property type="entry name" value="SLT"/>
    <property type="match status" value="1"/>
</dbReference>
<evidence type="ECO:0000256" key="5">
    <source>
        <dbReference type="ARBA" id="ARBA00023239"/>
    </source>
</evidence>
<dbReference type="AlphaFoldDB" id="A0A193LKV6"/>
<dbReference type="PANTHER" id="PTHR35936">
    <property type="entry name" value="MEMBRANE-BOUND LYTIC MUREIN TRANSGLYCOSYLASE F"/>
    <property type="match status" value="1"/>
</dbReference>
<comment type="catalytic activity">
    <reaction evidence="7">
        <text>Exolytic cleavage of the (1-&gt;4)-beta-glycosidic linkage between N-acetylmuramic acid (MurNAc) and N-acetylglucosamine (GlcNAc) residues in peptidoglycan, from either the reducing or the non-reducing ends of the peptidoglycan chains, with concomitant formation of a 1,6-anhydrobond in the MurNAc residue.</text>
        <dbReference type="EC" id="4.2.2.n1"/>
    </reaction>
</comment>
<dbReference type="PANTHER" id="PTHR35936:SF32">
    <property type="entry name" value="MEMBRANE-BOUND LYTIC MUREIN TRANSGLYCOSYLASE F"/>
    <property type="match status" value="1"/>
</dbReference>
<dbReference type="Pfam" id="PF00497">
    <property type="entry name" value="SBP_bac_3"/>
    <property type="match status" value="1"/>
</dbReference>
<evidence type="ECO:0000259" key="9">
    <source>
        <dbReference type="SMART" id="SM00062"/>
    </source>
</evidence>
<name>A0A193LKV6_9GAMM</name>
<dbReference type="NCBIfam" id="NF008112">
    <property type="entry name" value="PRK10859.1"/>
    <property type="match status" value="1"/>
</dbReference>
<evidence type="ECO:0000256" key="4">
    <source>
        <dbReference type="ARBA" id="ARBA00023237"/>
    </source>
</evidence>
<reference evidence="10 11" key="1">
    <citation type="submission" date="2016-06" db="EMBL/GenBank/DDBJ databases">
        <title>Complete genome sequence of a deep-branching marine Gamma Proteobacterium Woeseia oceani type strain XK5.</title>
        <authorList>
            <person name="Mu D."/>
            <person name="Du Z."/>
        </authorList>
    </citation>
    <scope>NUCLEOTIDE SEQUENCE [LARGE SCALE GENOMIC DNA]</scope>
    <source>
        <strain evidence="10 11">XK5</strain>
    </source>
</reference>
<gene>
    <name evidence="7" type="primary">mltF</name>
    <name evidence="10" type="ORF">BA177_06095</name>
</gene>
<comment type="subcellular location">
    <subcellularLocation>
        <location evidence="7">Cell outer membrane</location>
        <topology evidence="7">Peripheral membrane protein</topology>
    </subcellularLocation>
    <text evidence="7">Attached to the inner leaflet of the outer membrane.</text>
</comment>
<dbReference type="EMBL" id="CP016268">
    <property type="protein sequence ID" value="ANO53044.1"/>
    <property type="molecule type" value="Genomic_DNA"/>
</dbReference>
<proteinExistence type="inferred from homology"/>
<keyword evidence="3 7" id="KW-0472">Membrane</keyword>
<evidence type="ECO:0000256" key="6">
    <source>
        <dbReference type="ARBA" id="ARBA00023316"/>
    </source>
</evidence>
<sequence length="484" mass="54478">MQGVDLRLISYVLVALLVGTCSSPPPLLDQVLHLGELRVVTRNAPTTYYIGQEGPAGPEFDLVQDFADELGVELRIDTVDSVAEVMPYLLSGKAHMAAAGLSVTDSRRRFADFGHPYNTVDVHLVYRLGTVRPREIQDIIGRKVEVVANSSHSDLMASLEAAYPDIEWAENADLEVRDLLEKVALGEIDLTIADSTAFNIQRHFYPDLRVALDLELDDPLAWAYRKDDGHSLLARADEFLIGAQRSGRLAQVNDRYYGHAEKFDYVGTRAFIRHFESRLPRFRPLFEQAAAETGTDWRLLAAIGYQESHWRSKAVSPTGVRGIMMLTQATADYLDIDDRQDPESSIVGGARYFARQSERLPDEIGEPDRTWLALASYNVGFNHVKDARQIVEWQGGDPNTWVDVSKALPLLARKKWYSLVDYGYARGWEPVLYVNNIRRYYNIIRWLTETESNEDSLDGDTNTFEVAQSDSSPESAAADEETLQ</sequence>
<organism evidence="10 11">
    <name type="scientific">Woeseia oceani</name>
    <dbReference type="NCBI Taxonomy" id="1548547"/>
    <lineage>
        <taxon>Bacteria</taxon>
        <taxon>Pseudomonadati</taxon>
        <taxon>Pseudomonadota</taxon>
        <taxon>Gammaproteobacteria</taxon>
        <taxon>Woeseiales</taxon>
        <taxon>Woeseiaceae</taxon>
        <taxon>Woeseia</taxon>
    </lineage>
</organism>
<dbReference type="Proteomes" id="UP000092695">
    <property type="component" value="Chromosome"/>
</dbReference>
<comment type="function">
    <text evidence="7">Murein-degrading enzyme that degrades murein glycan strands and insoluble, high-molecular weight murein sacculi, with the concomitant formation of a 1,6-anhydromuramoyl product. Lytic transglycosylases (LTs) play an integral role in the metabolism of the peptidoglycan (PG) sacculus. Their lytic action creates space within the PG sacculus to allow for its expansion as well as for the insertion of various structures such as secretion systems and flagella.</text>
</comment>
<dbReference type="Gene3D" id="1.10.530.10">
    <property type="match status" value="1"/>
</dbReference>
<accession>A0A193LKV6</accession>
<comment type="similarity">
    <text evidence="7">In the N-terminal section; belongs to the bacterial solute-binding protein 3 family.</text>
</comment>
<evidence type="ECO:0000313" key="10">
    <source>
        <dbReference type="EMBL" id="ANO53044.1"/>
    </source>
</evidence>